<dbReference type="GO" id="GO:0009279">
    <property type="term" value="C:cell outer membrane"/>
    <property type="evidence" value="ECO:0007669"/>
    <property type="project" value="UniProtKB-SubCell"/>
</dbReference>
<feature type="domain" description="OmpA-like" evidence="6">
    <location>
        <begin position="305"/>
        <end position="420"/>
    </location>
</feature>
<dbReference type="KEGG" id="thes:FHQ07_06300"/>
<dbReference type="OrthoDB" id="5976031at2"/>
<dbReference type="InterPro" id="IPR025511">
    <property type="entry name" value="DUF4398"/>
</dbReference>
<evidence type="ECO:0000256" key="4">
    <source>
        <dbReference type="SAM" id="Coils"/>
    </source>
</evidence>
<evidence type="ECO:0000256" key="3">
    <source>
        <dbReference type="PROSITE-ProRule" id="PRU00473"/>
    </source>
</evidence>
<dbReference type="PRINTS" id="PR01021">
    <property type="entry name" value="OMPADOMAIN"/>
</dbReference>
<evidence type="ECO:0000256" key="2">
    <source>
        <dbReference type="ARBA" id="ARBA00023136"/>
    </source>
</evidence>
<dbReference type="InterPro" id="IPR036737">
    <property type="entry name" value="OmpA-like_sf"/>
</dbReference>
<dbReference type="PANTHER" id="PTHR30329">
    <property type="entry name" value="STATOR ELEMENT OF FLAGELLAR MOTOR COMPLEX"/>
    <property type="match status" value="1"/>
</dbReference>
<dbReference type="EMBL" id="CP040871">
    <property type="protein sequence ID" value="QDA56955.1"/>
    <property type="molecule type" value="Genomic_DNA"/>
</dbReference>
<feature type="signal peptide" evidence="5">
    <location>
        <begin position="1"/>
        <end position="26"/>
    </location>
</feature>
<sequence length="420" mass="43938">MRKSFAHFLTTRHAAACGLAMALALAGCASLPPPDAELDAAQQAVARADAADGDQYAAPQLAQARAGLARAQAAMARGREDEARAAAVAATADADLAHVLSRAAVTRAEFGQQQAQIAELRGRLQIEAAEAVQNPLDALPAAAPAAQRLQLLDADTRLNPFAQYERLQARQALAAAQAAGKRERLAAEQLAERRVGIAEQAARIEAARRVIDGMERERSELLVEASRRDAERARAEAERLRMEAQVQAEEAARLRAQAEQAEAVLDTAQIDQGARVAAAREKEAALARQEAELVAGAKLPPSRKGEQGEVFTLAGDAFASGQAQLTAKAAASVQALGIYLKALGAGSAQVLGHTDSQGEADANRALSQRRADAVKAGLADAGYSRSRISAQGEGEDAPVADNTTAAGRAKNRRVEIVVAN</sequence>
<gene>
    <name evidence="7" type="ORF">FHQ07_06300</name>
</gene>
<dbReference type="InterPro" id="IPR050330">
    <property type="entry name" value="Bact_OuterMem_StrucFunc"/>
</dbReference>
<evidence type="ECO:0000256" key="5">
    <source>
        <dbReference type="SAM" id="SignalP"/>
    </source>
</evidence>
<evidence type="ECO:0000313" key="8">
    <source>
        <dbReference type="Proteomes" id="UP000308149"/>
    </source>
</evidence>
<keyword evidence="8" id="KW-1185">Reference proteome</keyword>
<evidence type="ECO:0000259" key="6">
    <source>
        <dbReference type="PROSITE" id="PS51123"/>
    </source>
</evidence>
<dbReference type="Pfam" id="PF14346">
    <property type="entry name" value="DUF4398"/>
    <property type="match status" value="1"/>
</dbReference>
<feature type="chain" id="PRO_5023007166" evidence="5">
    <location>
        <begin position="27"/>
        <end position="420"/>
    </location>
</feature>
<protein>
    <submittedName>
        <fullName evidence="7">DUF4398 domain-containing protein</fullName>
    </submittedName>
</protein>
<dbReference type="Proteomes" id="UP000308149">
    <property type="component" value="Chromosome"/>
</dbReference>
<dbReference type="Gene3D" id="3.30.1330.60">
    <property type="entry name" value="OmpA-like domain"/>
    <property type="match status" value="1"/>
</dbReference>
<comment type="subcellular location">
    <subcellularLocation>
        <location evidence="1">Cell outer membrane</location>
    </subcellularLocation>
</comment>
<reference evidence="7 8" key="1">
    <citation type="submission" date="2019-06" db="EMBL/GenBank/DDBJ databases">
        <title>Thermomonas aquatica sp. nov., isolated from an industrial wastewater treatment plant.</title>
        <authorList>
            <person name="Jeon J.H."/>
            <person name="Park D.-S."/>
        </authorList>
    </citation>
    <scope>NUCLEOTIDE SEQUENCE [LARGE SCALE GENOMIC DNA]</scope>
    <source>
        <strain evidence="7 8">SY21</strain>
    </source>
</reference>
<proteinExistence type="predicted"/>
<dbReference type="RefSeq" id="WP_139716007.1">
    <property type="nucleotide sequence ID" value="NZ_CP040871.1"/>
</dbReference>
<dbReference type="AlphaFoldDB" id="A0A5B7ZQQ4"/>
<keyword evidence="2 3" id="KW-0472">Membrane</keyword>
<evidence type="ECO:0000256" key="1">
    <source>
        <dbReference type="ARBA" id="ARBA00004442"/>
    </source>
</evidence>
<organism evidence="7 8">
    <name type="scientific">Thermomonas aquatica</name>
    <dbReference type="NCBI Taxonomy" id="2202149"/>
    <lineage>
        <taxon>Bacteria</taxon>
        <taxon>Pseudomonadati</taxon>
        <taxon>Pseudomonadota</taxon>
        <taxon>Gammaproteobacteria</taxon>
        <taxon>Lysobacterales</taxon>
        <taxon>Lysobacteraceae</taxon>
        <taxon>Thermomonas</taxon>
    </lineage>
</organism>
<dbReference type="PANTHER" id="PTHR30329:SF17">
    <property type="entry name" value="LIPOPROTEIN YFIB-RELATED"/>
    <property type="match status" value="1"/>
</dbReference>
<dbReference type="SUPFAM" id="SSF103088">
    <property type="entry name" value="OmpA-like"/>
    <property type="match status" value="1"/>
</dbReference>
<dbReference type="InterPro" id="IPR006664">
    <property type="entry name" value="OMP_bac"/>
</dbReference>
<dbReference type="CDD" id="cd07185">
    <property type="entry name" value="OmpA_C-like"/>
    <property type="match status" value="1"/>
</dbReference>
<dbReference type="InterPro" id="IPR006665">
    <property type="entry name" value="OmpA-like"/>
</dbReference>
<keyword evidence="4" id="KW-0175">Coiled coil</keyword>
<evidence type="ECO:0000313" key="7">
    <source>
        <dbReference type="EMBL" id="QDA56955.1"/>
    </source>
</evidence>
<keyword evidence="5" id="KW-0732">Signal</keyword>
<feature type="coiled-coil region" evidence="4">
    <location>
        <begin position="197"/>
        <end position="271"/>
    </location>
</feature>
<dbReference type="PRINTS" id="PR01023">
    <property type="entry name" value="NAFLGMOTY"/>
</dbReference>
<dbReference type="PROSITE" id="PS51257">
    <property type="entry name" value="PROKAR_LIPOPROTEIN"/>
    <property type="match status" value="1"/>
</dbReference>
<accession>A0A5B7ZQQ4</accession>
<dbReference type="Gene3D" id="1.20.1270.390">
    <property type="match status" value="1"/>
</dbReference>
<dbReference type="PROSITE" id="PS51123">
    <property type="entry name" value="OMPA_2"/>
    <property type="match status" value="1"/>
</dbReference>
<name>A0A5B7ZQQ4_9GAMM</name>
<dbReference type="Pfam" id="PF00691">
    <property type="entry name" value="OmpA"/>
    <property type="match status" value="1"/>
</dbReference>